<dbReference type="AlphaFoldDB" id="A0A3N6PGF2"/>
<dbReference type="OrthoDB" id="4063939at2"/>
<keyword evidence="2" id="KW-1185">Reference proteome</keyword>
<reference evidence="1 2" key="1">
    <citation type="journal article" date="2018" name="ACS Chem. Biol.">
        <title>Ketoreductase domain dysfunction expands chemodiversity: malyngamide biosynthesis in the cyanobacterium Okeania hirsuta.</title>
        <authorList>
            <person name="Moss N.A."/>
            <person name="Leao T."/>
            <person name="Rankin M."/>
            <person name="McCullough T.M."/>
            <person name="Qu P."/>
            <person name="Korobeynikov A."/>
            <person name="Smith J.L."/>
            <person name="Gerwick L."/>
            <person name="Gerwick W.H."/>
        </authorList>
    </citation>
    <scope>NUCLEOTIDE SEQUENCE [LARGE SCALE GENOMIC DNA]</scope>
    <source>
        <strain evidence="1 2">PAB10Feb10-1</strain>
    </source>
</reference>
<evidence type="ECO:0000313" key="1">
    <source>
        <dbReference type="EMBL" id="RQH55292.1"/>
    </source>
</evidence>
<protein>
    <submittedName>
        <fullName evidence="1">Uncharacterized protein</fullName>
    </submittedName>
</protein>
<dbReference type="Proteomes" id="UP000269154">
    <property type="component" value="Unassembled WGS sequence"/>
</dbReference>
<organism evidence="1 2">
    <name type="scientific">Okeania hirsuta</name>
    <dbReference type="NCBI Taxonomy" id="1458930"/>
    <lineage>
        <taxon>Bacteria</taxon>
        <taxon>Bacillati</taxon>
        <taxon>Cyanobacteriota</taxon>
        <taxon>Cyanophyceae</taxon>
        <taxon>Oscillatoriophycideae</taxon>
        <taxon>Oscillatoriales</taxon>
        <taxon>Microcoleaceae</taxon>
        <taxon>Okeania</taxon>
    </lineage>
</organism>
<dbReference type="EMBL" id="RCBY01000009">
    <property type="protein sequence ID" value="RQH55292.1"/>
    <property type="molecule type" value="Genomic_DNA"/>
</dbReference>
<gene>
    <name evidence="1" type="ORF">D5R40_02920</name>
</gene>
<dbReference type="RefSeq" id="WP_124143101.1">
    <property type="nucleotide sequence ID" value="NZ_CAWOKI010000323.1"/>
</dbReference>
<proteinExistence type="predicted"/>
<evidence type="ECO:0000313" key="2">
    <source>
        <dbReference type="Proteomes" id="UP000269154"/>
    </source>
</evidence>
<comment type="caution">
    <text evidence="1">The sequence shown here is derived from an EMBL/GenBank/DDBJ whole genome shotgun (WGS) entry which is preliminary data.</text>
</comment>
<accession>A0A3N6PGF2</accession>
<sequence>MMISKDIMEQVTQSYKVMLAYHQQVGSLFKVLDNRFASEHNAKKFLPISLNKLFSVCDDEYMFLDNYTLLNRKEPYDSGLPFWLGRFYVNADYLVDDTPIDDYPAKQVQYIAFVWVWVGCDDPNVVDVDEPECWIAIIEPKPTHPETRIYDVAEMIWKWIRIETTAEEESDGWIVGRFSPNDFGSELNGFWHVKRFPLKDISSIYHIYKLIINPLTEKLAQLEGGKSIR</sequence>
<name>A0A3N6PGF2_9CYAN</name>